<keyword evidence="9" id="KW-0934">Plastid</keyword>
<reference evidence="9" key="1">
    <citation type="submission" date="2016-10" db="EMBL/GenBank/DDBJ databases">
        <title>Chloroplast genomes as a tool to resolve red algal phylogenies: a case study in the Nemaliales.</title>
        <authorList>
            <person name="Costa J.F."/>
            <person name="Lin S.M."/>
            <person name="Macaya E.C."/>
            <person name="Fernandez-Garcia C."/>
            <person name="Verbruggen H."/>
        </authorList>
    </citation>
    <scope>NUCLEOTIDE SEQUENCE</scope>
    <source>
        <strain evidence="9">J.0604</strain>
    </source>
</reference>
<gene>
    <name evidence="6 9" type="primary">ccs1</name>
    <name evidence="9" type="ORF">J0604_10</name>
</gene>
<keyword evidence="3 6" id="KW-0201">Cytochrome c-type biogenesis</keyword>
<keyword evidence="5 6" id="KW-0472">Membrane</keyword>
<evidence type="ECO:0000256" key="7">
    <source>
        <dbReference type="SAM" id="Phobius"/>
    </source>
</evidence>
<accession>A0A1G4NXU0</accession>
<dbReference type="GO" id="GO:0009535">
    <property type="term" value="C:chloroplast thylakoid membrane"/>
    <property type="evidence" value="ECO:0007669"/>
    <property type="project" value="UniProtKB-SubCell"/>
</dbReference>
<dbReference type="InterPro" id="IPR023494">
    <property type="entry name" value="Cyt_c_bgen_Ccs1/CcsB/ResB"/>
</dbReference>
<feature type="domain" description="ResB-like" evidence="8">
    <location>
        <begin position="18"/>
        <end position="286"/>
    </location>
</feature>
<keyword evidence="2 6" id="KW-0812">Transmembrane</keyword>
<feature type="domain" description="ResB-like" evidence="8">
    <location>
        <begin position="359"/>
        <end position="420"/>
    </location>
</feature>
<dbReference type="EMBL" id="LT622874">
    <property type="protein sequence ID" value="SCW23500.1"/>
    <property type="molecule type" value="Genomic_DNA"/>
</dbReference>
<dbReference type="GO" id="GO:0017004">
    <property type="term" value="P:cytochrome complex assembly"/>
    <property type="evidence" value="ECO:0007669"/>
    <property type="project" value="UniProtKB-UniRule"/>
</dbReference>
<dbReference type="PANTHER" id="PTHR31566">
    <property type="entry name" value="CYTOCHROME C BIOGENESIS PROTEIN CCS1, CHLOROPLASTIC"/>
    <property type="match status" value="1"/>
</dbReference>
<sequence>MRYKFLRWKIIKILGNLNVSISLLLLIALISVIGTIIEQNQSPDYYQIKYPIKENVFLNINWLLIQKYHLNEIFISWQFLCLILLFSFSLIICTFSTQLPSLKNSRRWKMKKELNIYKPIYKQIIFLNKTFCLPVYALTKSNYYTFYQKDTLYSYKGLYGRIAPIAVHFSIIVLLFGTLGSVFSSFYIQTMVPVGETFALHNVTNSGIFSRIPDQITGQVTQFQIEYYPDSSIKQFRSSVELYNHKTQKKATKIIKVNEPMKFDGLTIYQTDWQINGIRMKLNTNTIIQIPLTEIDNNSHYWFTSIVYKTNKRISLIVSNPNDNIKCYDDQGQFITTIDLHRTQIIDHIPVHILSILTSTGLQIKVDYGVNLIYTSFGILMLSVLVSYLSFSQVWISCENNMVTMGGHTNRASLSFEEDIFYVQKYLSEDTSL</sequence>
<proteinExistence type="inferred from homology"/>
<reference evidence="9" key="2">
    <citation type="submission" date="2016-10" db="EMBL/GenBank/DDBJ databases">
        <authorList>
            <person name="de Groot N.N."/>
        </authorList>
    </citation>
    <scope>NUCLEOTIDE SEQUENCE</scope>
    <source>
        <strain evidence="9">J.0604</strain>
    </source>
</reference>
<geneLocation type="chloroplast" evidence="9"/>
<organism evidence="9">
    <name type="scientific">Titanophycus setchellii</name>
    <dbReference type="NCBI Taxonomy" id="940129"/>
    <lineage>
        <taxon>Eukaryota</taxon>
        <taxon>Rhodophyta</taxon>
        <taxon>Florideophyceae</taxon>
        <taxon>Nemaliophycidae</taxon>
        <taxon>Nemaliales</taxon>
        <taxon>Liagoraceae</taxon>
        <taxon>Titanophycus</taxon>
    </lineage>
</organism>
<feature type="transmembrane region" description="Helical" evidence="7">
    <location>
        <begin position="77"/>
        <end position="99"/>
    </location>
</feature>
<evidence type="ECO:0000256" key="3">
    <source>
        <dbReference type="ARBA" id="ARBA00022748"/>
    </source>
</evidence>
<evidence type="ECO:0000256" key="4">
    <source>
        <dbReference type="ARBA" id="ARBA00022989"/>
    </source>
</evidence>
<keyword evidence="9" id="KW-0150">Chloroplast</keyword>
<feature type="transmembrane region" description="Helical" evidence="7">
    <location>
        <begin position="120"/>
        <end position="138"/>
    </location>
</feature>
<evidence type="ECO:0000259" key="8">
    <source>
        <dbReference type="Pfam" id="PF05140"/>
    </source>
</evidence>
<name>A0A1G4NXU0_9FLOR</name>
<protein>
    <recommendedName>
        <fullName evidence="6">Cytochrome c biogenesis protein Ccs1</fullName>
    </recommendedName>
</protein>
<keyword evidence="4 6" id="KW-1133">Transmembrane helix</keyword>
<dbReference type="Pfam" id="PF05140">
    <property type="entry name" value="ResB"/>
    <property type="match status" value="2"/>
</dbReference>
<evidence type="ECO:0000256" key="6">
    <source>
        <dbReference type="HAMAP-Rule" id="MF_01392"/>
    </source>
</evidence>
<comment type="subunit">
    <text evidence="6">May interact with CcsA.</text>
</comment>
<comment type="similarity">
    <text evidence="6">Belongs to the Ccs1/CcsB family.</text>
</comment>
<feature type="transmembrane region" description="Helical" evidence="7">
    <location>
        <begin position="372"/>
        <end position="391"/>
    </location>
</feature>
<evidence type="ECO:0000256" key="5">
    <source>
        <dbReference type="ARBA" id="ARBA00023136"/>
    </source>
</evidence>
<evidence type="ECO:0000313" key="9">
    <source>
        <dbReference type="EMBL" id="SCW23500.1"/>
    </source>
</evidence>
<dbReference type="RefSeq" id="YP_009315045.1">
    <property type="nucleotide sequence ID" value="NC_031665.1"/>
</dbReference>
<dbReference type="GeneID" id="29999611"/>
<evidence type="ECO:0000256" key="1">
    <source>
        <dbReference type="ARBA" id="ARBA00004141"/>
    </source>
</evidence>
<dbReference type="InterPro" id="IPR007816">
    <property type="entry name" value="ResB-like_domain"/>
</dbReference>
<dbReference type="HAMAP" id="MF_01392">
    <property type="entry name" value="CytC_Ccs1"/>
    <property type="match status" value="1"/>
</dbReference>
<feature type="transmembrane region" description="Helical" evidence="7">
    <location>
        <begin position="12"/>
        <end position="37"/>
    </location>
</feature>
<dbReference type="PANTHER" id="PTHR31566:SF0">
    <property type="entry name" value="CYTOCHROME C BIOGENESIS PROTEIN CCS1, CHLOROPLASTIC"/>
    <property type="match status" value="1"/>
</dbReference>
<comment type="function">
    <text evidence="6">Required during biogenesis of c-type cytochromes (cytochrome c6 and cytochrome f) at the step of heme attachment.</text>
</comment>
<feature type="transmembrane region" description="Helical" evidence="7">
    <location>
        <begin position="158"/>
        <end position="183"/>
    </location>
</feature>
<keyword evidence="6" id="KW-0793">Thylakoid</keyword>
<comment type="subcellular location">
    <subcellularLocation>
        <location evidence="1">Membrane</location>
        <topology evidence="1">Multi-pass membrane protein</topology>
    </subcellularLocation>
    <subcellularLocation>
        <location evidence="6">Plastid</location>
        <location evidence="6">Chloroplast thylakoid membrane</location>
        <topology evidence="6">Multi-pass membrane protein</topology>
    </subcellularLocation>
</comment>
<dbReference type="AlphaFoldDB" id="A0A1G4NXU0"/>
<evidence type="ECO:0000256" key="2">
    <source>
        <dbReference type="ARBA" id="ARBA00022692"/>
    </source>
</evidence>